<accession>A0A1C3W904</accession>
<dbReference type="OrthoDB" id="7875571at2"/>
<dbReference type="EMBL" id="FMAC01000013">
    <property type="protein sequence ID" value="SCB36298.1"/>
    <property type="molecule type" value="Genomic_DNA"/>
</dbReference>
<protein>
    <submittedName>
        <fullName evidence="1">Probable biosynthetic protein, Pnap_2097 family</fullName>
    </submittedName>
</protein>
<dbReference type="AlphaFoldDB" id="A0A1C3W904"/>
<gene>
    <name evidence="1" type="ORF">GA0061100_11344</name>
</gene>
<keyword evidence="2" id="KW-1185">Reference proteome</keyword>
<name>A0A1C3W904_9HYPH</name>
<sequence length="279" mass="30765">MNIMPSALTSARSPIDPMQIALYPHILLGMPHLTPFGLARTWLMKELGHRHWLMLAKRLGMATADFRSPEGNEAYAAISALKVNARLSAAKANDVLSIRSELYSVSHARMESVHHLAIADVEIGTVTLQSTFVARAGKDNRSITRSLVRHFRAEGPVLESSLALEVAQLREWGSRFDREEDNAVLREFSFRPSPFEEFNGAGLFYFAEFIALVGRAFCNWEGNAAAAWLDQPLSLLFLGNIDPGEALWIGLHAGFSEVGVRCCTIKRSDGSIAARVRSG</sequence>
<dbReference type="InterPro" id="IPR024091">
    <property type="entry name" value="LnmK-like_bifun_acyl/decarbox"/>
</dbReference>
<dbReference type="STRING" id="52131.GA0061100_11344"/>
<evidence type="ECO:0000313" key="2">
    <source>
        <dbReference type="Proteomes" id="UP000186228"/>
    </source>
</evidence>
<reference evidence="2" key="1">
    <citation type="submission" date="2016-08" db="EMBL/GenBank/DDBJ databases">
        <authorList>
            <person name="Varghese N."/>
            <person name="Submissions Spin"/>
        </authorList>
    </citation>
    <scope>NUCLEOTIDE SEQUENCE [LARGE SCALE GENOMIC DNA]</scope>
    <source>
        <strain evidence="2">CCBAU 57015</strain>
    </source>
</reference>
<dbReference type="NCBIfam" id="TIGR04099">
    <property type="entry name" value="biosn_Pnap_2097"/>
    <property type="match status" value="1"/>
</dbReference>
<dbReference type="Proteomes" id="UP000186228">
    <property type="component" value="Unassembled WGS sequence"/>
</dbReference>
<proteinExistence type="predicted"/>
<evidence type="ECO:0000313" key="1">
    <source>
        <dbReference type="EMBL" id="SCB36298.1"/>
    </source>
</evidence>
<organism evidence="1 2">
    <name type="scientific">Rhizobium hainanense</name>
    <dbReference type="NCBI Taxonomy" id="52131"/>
    <lineage>
        <taxon>Bacteria</taxon>
        <taxon>Pseudomonadati</taxon>
        <taxon>Pseudomonadota</taxon>
        <taxon>Alphaproteobacteria</taxon>
        <taxon>Hyphomicrobiales</taxon>
        <taxon>Rhizobiaceae</taxon>
        <taxon>Rhizobium/Agrobacterium group</taxon>
        <taxon>Rhizobium</taxon>
    </lineage>
</organism>
<dbReference type="Gene3D" id="3.10.129.10">
    <property type="entry name" value="Hotdog Thioesterase"/>
    <property type="match status" value="1"/>
</dbReference>
<dbReference type="NCBIfam" id="TIGR04098">
    <property type="entry name" value="LnmK_bifunc"/>
    <property type="match status" value="1"/>
</dbReference>